<protein>
    <submittedName>
        <fullName evidence="2">Hemerythrin HHE cation binding domain-containing protein</fullName>
    </submittedName>
</protein>
<dbReference type="EMBL" id="VIWO01000003">
    <property type="protein sequence ID" value="TWF41330.1"/>
    <property type="molecule type" value="Genomic_DNA"/>
</dbReference>
<comment type="caution">
    <text evidence="2">The sequence shown here is derived from an EMBL/GenBank/DDBJ whole genome shotgun (WGS) entry which is preliminary data.</text>
</comment>
<dbReference type="InterPro" id="IPR012312">
    <property type="entry name" value="Hemerythrin-like"/>
</dbReference>
<reference evidence="2 3" key="1">
    <citation type="submission" date="2019-06" db="EMBL/GenBank/DDBJ databases">
        <title>Sorghum-associated microbial communities from plants grown in Nebraska, USA.</title>
        <authorList>
            <person name="Schachtman D."/>
        </authorList>
    </citation>
    <scope>NUCLEOTIDE SEQUENCE [LARGE SCALE GENOMIC DNA]</scope>
    <source>
        <strain evidence="2 3">1209</strain>
    </source>
</reference>
<proteinExistence type="predicted"/>
<dbReference type="AlphaFoldDB" id="A0A561PT86"/>
<gene>
    <name evidence="2" type="ORF">FHW36_103134</name>
</gene>
<sequence length="223" mass="25124">MAPLRFNVFKQAHKGLRLLLNDTIQAIQQTDFSIPAEGNACIATIKTTLQLFHVHAGLEDQDIFPMVSQIAPAVVAHFEKEHEKDEALIMNLHKNFEQYELADSPAALLVAGNTLLHEFIAFTVFNLEHMSQEECLLNPFLWSQYTDDEILAVATAAVKKIPPAKNELFIPWMLKGNSDKEVAQWLQRVKESAPAPVYERLYTTAVQILEGSRMQHITAVMEG</sequence>
<dbReference type="Pfam" id="PF01814">
    <property type="entry name" value="Hemerythrin"/>
    <property type="match status" value="1"/>
</dbReference>
<evidence type="ECO:0000313" key="2">
    <source>
        <dbReference type="EMBL" id="TWF41330.1"/>
    </source>
</evidence>
<organism evidence="2 3">
    <name type="scientific">Chitinophaga polysaccharea</name>
    <dbReference type="NCBI Taxonomy" id="1293035"/>
    <lineage>
        <taxon>Bacteria</taxon>
        <taxon>Pseudomonadati</taxon>
        <taxon>Bacteroidota</taxon>
        <taxon>Chitinophagia</taxon>
        <taxon>Chitinophagales</taxon>
        <taxon>Chitinophagaceae</taxon>
        <taxon>Chitinophaga</taxon>
    </lineage>
</organism>
<evidence type="ECO:0000313" key="3">
    <source>
        <dbReference type="Proteomes" id="UP000320811"/>
    </source>
</evidence>
<evidence type="ECO:0000259" key="1">
    <source>
        <dbReference type="Pfam" id="PF01814"/>
    </source>
</evidence>
<accession>A0A561PT86</accession>
<dbReference type="RefSeq" id="WP_145668549.1">
    <property type="nucleotide sequence ID" value="NZ_VIWO01000003.1"/>
</dbReference>
<feature type="domain" description="Hemerythrin-like" evidence="1">
    <location>
        <begin position="7"/>
        <end position="140"/>
    </location>
</feature>
<keyword evidence="3" id="KW-1185">Reference proteome</keyword>
<dbReference type="OrthoDB" id="5654170at2"/>
<name>A0A561PT86_9BACT</name>
<dbReference type="Gene3D" id="1.20.120.520">
    <property type="entry name" value="nmb1532 protein domain like"/>
    <property type="match status" value="1"/>
</dbReference>
<dbReference type="Proteomes" id="UP000320811">
    <property type="component" value="Unassembled WGS sequence"/>
</dbReference>